<evidence type="ECO:0000313" key="2">
    <source>
        <dbReference type="EMBL" id="VGL99503.1"/>
    </source>
</evidence>
<dbReference type="RefSeq" id="WP_223369017.1">
    <property type="nucleotide sequence ID" value="NZ_BAABZX010000047.1"/>
</dbReference>
<proteinExistence type="predicted"/>
<accession>A0A486EX69</accession>
<gene>
    <name evidence="1" type="ORF">SAMEA4873646_02584</name>
    <name evidence="2" type="ORF">SAMEA4873654_01470</name>
</gene>
<name>A0A486EX69_KLEPN</name>
<dbReference type="EMBL" id="CAAHCP010000005">
    <property type="protein sequence ID" value="VGL63765.1"/>
    <property type="molecule type" value="Genomic_DNA"/>
</dbReference>
<organism evidence="2">
    <name type="scientific">Klebsiella pneumoniae</name>
    <dbReference type="NCBI Taxonomy" id="573"/>
    <lineage>
        <taxon>Bacteria</taxon>
        <taxon>Pseudomonadati</taxon>
        <taxon>Pseudomonadota</taxon>
        <taxon>Gammaproteobacteria</taxon>
        <taxon>Enterobacterales</taxon>
        <taxon>Enterobacteriaceae</taxon>
        <taxon>Klebsiella/Raoultella group</taxon>
        <taxon>Klebsiella</taxon>
        <taxon>Klebsiella pneumoniae complex</taxon>
    </lineage>
</organism>
<protein>
    <submittedName>
        <fullName evidence="2">Uncharacterized protein</fullName>
    </submittedName>
</protein>
<reference evidence="2" key="1">
    <citation type="submission" date="2019-03" db="EMBL/GenBank/DDBJ databases">
        <authorList>
            <consortium name="Pathogen Informatics"/>
        </authorList>
    </citation>
    <scope>NUCLEOTIDE SEQUENCE</scope>
    <source>
        <strain evidence="1">5012STDY7626444</strain>
        <strain evidence="2">5012STDY7626458</strain>
    </source>
</reference>
<dbReference type="AlphaFoldDB" id="A0A486EX69"/>
<sequence>MNGISIIIATFLNIHCHADDEEIVMNINSGVKKIMIKSGVVAVIIAGFFLTGCVPKKAPSLVTSSREAVEPPTNPEGEVDMVQCEKELNALGTVNQLKYAELKARFERVMHGASGYTSVRNSVNPETRNAIDALYKFQAVKLCSEIRGEMLNSLAVKPTGDKVE</sequence>
<evidence type="ECO:0000313" key="1">
    <source>
        <dbReference type="EMBL" id="VGL63765.1"/>
    </source>
</evidence>
<dbReference type="EMBL" id="CAAHDA010000001">
    <property type="protein sequence ID" value="VGL99503.1"/>
    <property type="molecule type" value="Genomic_DNA"/>
</dbReference>